<dbReference type="InterPro" id="IPR012337">
    <property type="entry name" value="RNaseH-like_sf"/>
</dbReference>
<protein>
    <submittedName>
        <fullName evidence="2">Pro-Pol polyprotein</fullName>
    </submittedName>
</protein>
<dbReference type="Proteomes" id="UP000225706">
    <property type="component" value="Unassembled WGS sequence"/>
</dbReference>
<dbReference type="OrthoDB" id="5984891at2759"/>
<gene>
    <name evidence="2" type="primary">pol</name>
    <name evidence="2" type="ORF">AWC38_SpisGene15432</name>
</gene>
<dbReference type="PANTHER" id="PTHR47331">
    <property type="entry name" value="PHD-TYPE DOMAIN-CONTAINING PROTEIN"/>
    <property type="match status" value="1"/>
</dbReference>
<dbReference type="InterPro" id="IPR036397">
    <property type="entry name" value="RNaseH_sf"/>
</dbReference>
<evidence type="ECO:0000259" key="1">
    <source>
        <dbReference type="PROSITE" id="PS50994"/>
    </source>
</evidence>
<dbReference type="InterPro" id="IPR001584">
    <property type="entry name" value="Integrase_cat-core"/>
</dbReference>
<dbReference type="Gene3D" id="3.30.420.10">
    <property type="entry name" value="Ribonuclease H-like superfamily/Ribonuclease H"/>
    <property type="match status" value="1"/>
</dbReference>
<dbReference type="Gene3D" id="1.10.340.70">
    <property type="match status" value="1"/>
</dbReference>
<dbReference type="InterPro" id="IPR040676">
    <property type="entry name" value="DUF5641"/>
</dbReference>
<evidence type="ECO:0000313" key="3">
    <source>
        <dbReference type="Proteomes" id="UP000225706"/>
    </source>
</evidence>
<dbReference type="SUPFAM" id="SSF53098">
    <property type="entry name" value="Ribonuclease H-like"/>
    <property type="match status" value="1"/>
</dbReference>
<evidence type="ECO:0000313" key="2">
    <source>
        <dbReference type="EMBL" id="PFX20138.1"/>
    </source>
</evidence>
<dbReference type="Pfam" id="PF17921">
    <property type="entry name" value="Integrase_H2C2"/>
    <property type="match status" value="1"/>
</dbReference>
<feature type="domain" description="Integrase catalytic" evidence="1">
    <location>
        <begin position="360"/>
        <end position="543"/>
    </location>
</feature>
<dbReference type="Pfam" id="PF18701">
    <property type="entry name" value="DUF5641"/>
    <property type="match status" value="1"/>
</dbReference>
<dbReference type="PROSITE" id="PS50994">
    <property type="entry name" value="INTEGRASE"/>
    <property type="match status" value="1"/>
</dbReference>
<keyword evidence="3" id="KW-1185">Reference proteome</keyword>
<dbReference type="GO" id="GO:0003676">
    <property type="term" value="F:nucleic acid binding"/>
    <property type="evidence" value="ECO:0007669"/>
    <property type="project" value="InterPro"/>
</dbReference>
<dbReference type="EMBL" id="LSMT01000329">
    <property type="protein sequence ID" value="PFX20138.1"/>
    <property type="molecule type" value="Genomic_DNA"/>
</dbReference>
<dbReference type="STRING" id="50429.A0A2B4RUZ1"/>
<dbReference type="GO" id="GO:0015074">
    <property type="term" value="P:DNA integration"/>
    <property type="evidence" value="ECO:0007669"/>
    <property type="project" value="InterPro"/>
</dbReference>
<dbReference type="AlphaFoldDB" id="A0A2B4RUZ1"/>
<name>A0A2B4RUZ1_STYPI</name>
<reference evidence="3" key="1">
    <citation type="journal article" date="2017" name="bioRxiv">
        <title>Comparative analysis of the genomes of Stylophora pistillata and Acropora digitifera provides evidence for extensive differences between species of corals.</title>
        <authorList>
            <person name="Voolstra C.R."/>
            <person name="Li Y."/>
            <person name="Liew Y.J."/>
            <person name="Baumgarten S."/>
            <person name="Zoccola D."/>
            <person name="Flot J.-F."/>
            <person name="Tambutte S."/>
            <person name="Allemand D."/>
            <person name="Aranda M."/>
        </authorList>
    </citation>
    <scope>NUCLEOTIDE SEQUENCE [LARGE SCALE GENOMIC DNA]</scope>
</reference>
<accession>A0A2B4RUZ1</accession>
<sequence length="703" mass="79965">MLAESWSLKGMTTRVTSFFANLPNACNGCWSAILELIKVLMAELIRWDQHVGTELQVHRRCACASLHISYGNVVSSSAGPVRDKGGISSVALHWILGGGDYKQFVANRVRKIREHSDVVWRHVPTQDNPADLASRGGLVTEENQLWWKGPEWLSDPVKWPADLVTAPTAESNAEMKATKELFAMAVKADDDLDHLLAKHNYWKTLRVCAWIMRFANNARAKRATRTKGPLTTDEIEKQKHFWLLRVQSRGSESMEEDRLCLNLQKNKDGLLECRGRLQGVYPIYIPDATTFANKYVEHVHKATLHGGVGLTMAKVREEFWIPRLRRLAKKVIRECYGCKRFQAVALAAPPPGLLPLERTEGSTPFEIVGVDFAGPIKYRKSSRVEGKGYLVLYTCSLTRALYLEVLPNLETTTFLSSLKRFIARRGRPLKIFSDNGKTFVGAANLLKGIQKDEQVQGYLASEKIIWRFNLSRAPWWGGQFERLVGLFKRAFYKVIGGGMLSWSELCEVVLDVETQLNRRPLSYVEDDVQLPLLTPSSFLFQRCIRLPEQEPWREETTDLRKRAKYLRSCKDAVWRRWSREYLAALRERHNCNGKGKARPLKPGDVVLIRSEEKNRGKWPLGVVAKLFNGRDGIVRGVKLRAGKTFLERPIQHLYPMELACDRAPERADVLTPLNAKAPVFRPRRDAAVAANLRIRDAIESEEL</sequence>
<organism evidence="2 3">
    <name type="scientific">Stylophora pistillata</name>
    <name type="common">Smooth cauliflower coral</name>
    <dbReference type="NCBI Taxonomy" id="50429"/>
    <lineage>
        <taxon>Eukaryota</taxon>
        <taxon>Metazoa</taxon>
        <taxon>Cnidaria</taxon>
        <taxon>Anthozoa</taxon>
        <taxon>Hexacorallia</taxon>
        <taxon>Scleractinia</taxon>
        <taxon>Astrocoeniina</taxon>
        <taxon>Pocilloporidae</taxon>
        <taxon>Stylophora</taxon>
    </lineage>
</organism>
<proteinExistence type="predicted"/>
<dbReference type="InterPro" id="IPR041588">
    <property type="entry name" value="Integrase_H2C2"/>
</dbReference>
<comment type="caution">
    <text evidence="2">The sequence shown here is derived from an EMBL/GenBank/DDBJ whole genome shotgun (WGS) entry which is preliminary data.</text>
</comment>